<dbReference type="RefSeq" id="WP_203196275.1">
    <property type="nucleotide sequence ID" value="NZ_CP063362.1"/>
</dbReference>
<dbReference type="InterPro" id="IPR051010">
    <property type="entry name" value="BCAA_transport"/>
</dbReference>
<keyword evidence="3 5" id="KW-0732">Signal</keyword>
<evidence type="ECO:0000313" key="8">
    <source>
        <dbReference type="Proteomes" id="UP000596427"/>
    </source>
</evidence>
<evidence type="ECO:0000256" key="5">
    <source>
        <dbReference type="SAM" id="SignalP"/>
    </source>
</evidence>
<dbReference type="InterPro" id="IPR000709">
    <property type="entry name" value="Leu_Ile_Val-bd"/>
</dbReference>
<feature type="chain" id="PRO_5037156813" evidence="5">
    <location>
        <begin position="34"/>
        <end position="394"/>
    </location>
</feature>
<dbReference type="EMBL" id="CP063362">
    <property type="protein sequence ID" value="QRG09353.1"/>
    <property type="molecule type" value="Genomic_DNA"/>
</dbReference>
<dbReference type="CDD" id="cd06333">
    <property type="entry name" value="PBP1_ABC_RPA1789-like"/>
    <property type="match status" value="1"/>
</dbReference>
<evidence type="ECO:0000256" key="3">
    <source>
        <dbReference type="ARBA" id="ARBA00022729"/>
    </source>
</evidence>
<accession>A0A974SM71</accession>
<evidence type="ECO:0000313" key="7">
    <source>
        <dbReference type="EMBL" id="QRG09353.1"/>
    </source>
</evidence>
<dbReference type="Pfam" id="PF13458">
    <property type="entry name" value="Peripla_BP_6"/>
    <property type="match status" value="1"/>
</dbReference>
<gene>
    <name evidence="7" type="ORF">EZH22_14500</name>
</gene>
<keyword evidence="8" id="KW-1185">Reference proteome</keyword>
<keyword evidence="4" id="KW-0029">Amino-acid transport</keyword>
<feature type="signal peptide" evidence="5">
    <location>
        <begin position="1"/>
        <end position="33"/>
    </location>
</feature>
<evidence type="ECO:0000256" key="2">
    <source>
        <dbReference type="ARBA" id="ARBA00022448"/>
    </source>
</evidence>
<dbReference type="GO" id="GO:0006865">
    <property type="term" value="P:amino acid transport"/>
    <property type="evidence" value="ECO:0007669"/>
    <property type="project" value="UniProtKB-KW"/>
</dbReference>
<reference evidence="7 8" key="1">
    <citation type="submission" date="2020-10" db="EMBL/GenBank/DDBJ databases">
        <title>Degradation of 1,4-Dioxane by Xanthobacter sp. YN2, via a Novel Group-2 Soluble Di-Iron Monooxygenase.</title>
        <authorList>
            <person name="Ma F."/>
            <person name="Wang Y."/>
            <person name="Yang J."/>
            <person name="Guo H."/>
            <person name="Su D."/>
            <person name="Yu L."/>
        </authorList>
    </citation>
    <scope>NUCLEOTIDE SEQUENCE [LARGE SCALE GENOMIC DNA]</scope>
    <source>
        <strain evidence="7 8">YN2</strain>
    </source>
</reference>
<evidence type="ECO:0000259" key="6">
    <source>
        <dbReference type="Pfam" id="PF13458"/>
    </source>
</evidence>
<dbReference type="PANTHER" id="PTHR30483">
    <property type="entry name" value="LEUCINE-SPECIFIC-BINDING PROTEIN"/>
    <property type="match status" value="1"/>
</dbReference>
<dbReference type="Gene3D" id="3.40.50.2300">
    <property type="match status" value="2"/>
</dbReference>
<evidence type="ECO:0000256" key="4">
    <source>
        <dbReference type="ARBA" id="ARBA00022970"/>
    </source>
</evidence>
<keyword evidence="2" id="KW-0813">Transport</keyword>
<protein>
    <submittedName>
        <fullName evidence="7">ABC transporter substrate-binding protein</fullName>
    </submittedName>
</protein>
<sequence>METSARLRPMLRAAAFALSAFGAAATFGTTARAADPIKIGSVVSATGPSAFLGDPEARTLKLYVEELNKKGGLLGRPVELVLYDDGGDANKARTFATRLVEDDKVVAMVGGTSTGATMAMIPVFEEAGIPFVSLAGGIEIVEPVRAFVFKTPHTDKTACQKIFEDMKARGITKIGMISGTDGFGKSMRNQCLKVISDYAITVVADETYGATDSDMTPQLNKIKNTAGIQAVLNPGFGQGPAIVTRNFAQLGIGLPLYQSHGVASKSFIDLAGPAADGVRLPAPAILVGDKLAASDKQKPVVAEYKASYEKATGQPVSTFGGYGFDGIQLVTKAIEKAKSADPKKIRDALEGTKDYVGVTGVYTFTPTDHLGLGTDSFRMLEIRKGDWVLEAPTR</sequence>
<proteinExistence type="inferred from homology"/>
<name>A0A974SM71_9HYPH</name>
<dbReference type="SUPFAM" id="SSF53822">
    <property type="entry name" value="Periplasmic binding protein-like I"/>
    <property type="match status" value="1"/>
</dbReference>
<dbReference type="InterPro" id="IPR028081">
    <property type="entry name" value="Leu-bd"/>
</dbReference>
<dbReference type="AlphaFoldDB" id="A0A974SM71"/>
<dbReference type="PRINTS" id="PR00337">
    <property type="entry name" value="LEUILEVALBP"/>
</dbReference>
<feature type="domain" description="Leucine-binding protein" evidence="6">
    <location>
        <begin position="36"/>
        <end position="383"/>
    </location>
</feature>
<evidence type="ECO:0000256" key="1">
    <source>
        <dbReference type="ARBA" id="ARBA00010062"/>
    </source>
</evidence>
<dbReference type="PANTHER" id="PTHR30483:SF38">
    <property type="entry name" value="BLR7848 PROTEIN"/>
    <property type="match status" value="1"/>
</dbReference>
<dbReference type="InterPro" id="IPR028082">
    <property type="entry name" value="Peripla_BP_I"/>
</dbReference>
<dbReference type="Proteomes" id="UP000596427">
    <property type="component" value="Chromosome"/>
</dbReference>
<comment type="similarity">
    <text evidence="1">Belongs to the leucine-binding protein family.</text>
</comment>
<organism evidence="7 8">
    <name type="scientific">Xanthobacter dioxanivorans</name>
    <dbReference type="NCBI Taxonomy" id="2528964"/>
    <lineage>
        <taxon>Bacteria</taxon>
        <taxon>Pseudomonadati</taxon>
        <taxon>Pseudomonadota</taxon>
        <taxon>Alphaproteobacteria</taxon>
        <taxon>Hyphomicrobiales</taxon>
        <taxon>Xanthobacteraceae</taxon>
        <taxon>Xanthobacter</taxon>
    </lineage>
</organism>
<dbReference type="KEGG" id="xdi:EZH22_14500"/>